<feature type="chain" id="PRO_5017312600" description="Disintegrin domain-containing protein" evidence="1">
    <location>
        <begin position="39"/>
        <end position="529"/>
    </location>
</feature>
<sequence>MTRKPCIRVNRRSLGLSRALLSICMFLMAALASSRGFAGSPEISLPEMVSGCPDCEPVECEPEICDGIDNDCDGKIDEGLLRTVYRDGDGDGYGAGVGKQGCPDFGWVTNNLDCNDSNASVWQGGRFYRDADGDGYGAPNNWIDSCGRPAGYVTNATDCNDNSAVVRPGAIKQCGVGACAASVQACVNGVEQTCTPGTPSPEVCDRIDNNCNGQVDDLPPITCGTGACFRSVPACTNVCEMVETHDGKPPKQVCEWAGNACTPGTPSAETCNNMDDNCNGVVDENVQLTYYRDTDGDGYGAGTSMGRACSVPAGNSLNNQDCNDSNAAVKPGAVKTCGVGACAASIQACVNGVEQTCTPKPPHPETCDREDNDCNGKVDDVPPITCGQGVCMRTAPACGELCETVEVEDGKPPKVVCEWGNYGLCTPGTPSKELCANGLDDDCNGYTDDASDPADLILFYPDQDRDGFGASGGAVLTCQQPPNTTRDARDCDDTRRDMNPGSVEVCDGLDNNCSGDVDESGVCEQSVCQ</sequence>
<protein>
    <recommendedName>
        <fullName evidence="4">Disintegrin domain-containing protein</fullName>
    </recommendedName>
</protein>
<gene>
    <name evidence="2" type="ORF">D7X32_18950</name>
</gene>
<keyword evidence="1" id="KW-0732">Signal</keyword>
<proteinExistence type="predicted"/>
<evidence type="ECO:0000256" key="1">
    <source>
        <dbReference type="SAM" id="SignalP"/>
    </source>
</evidence>
<accession>A0A3A8KIT5</accession>
<name>A0A3A8KIT5_9BACT</name>
<keyword evidence="3" id="KW-1185">Reference proteome</keyword>
<evidence type="ECO:0000313" key="2">
    <source>
        <dbReference type="EMBL" id="RKH01824.1"/>
    </source>
</evidence>
<organism evidence="2 3">
    <name type="scientific">Corallococcus carmarthensis</name>
    <dbReference type="NCBI Taxonomy" id="2316728"/>
    <lineage>
        <taxon>Bacteria</taxon>
        <taxon>Pseudomonadati</taxon>
        <taxon>Myxococcota</taxon>
        <taxon>Myxococcia</taxon>
        <taxon>Myxococcales</taxon>
        <taxon>Cystobacterineae</taxon>
        <taxon>Myxococcaceae</taxon>
        <taxon>Corallococcus</taxon>
    </lineage>
</organism>
<evidence type="ECO:0000313" key="3">
    <source>
        <dbReference type="Proteomes" id="UP000268313"/>
    </source>
</evidence>
<reference evidence="3" key="1">
    <citation type="submission" date="2018-09" db="EMBL/GenBank/DDBJ databases">
        <authorList>
            <person name="Livingstone P.G."/>
            <person name="Whitworth D.E."/>
        </authorList>
    </citation>
    <scope>NUCLEOTIDE SEQUENCE [LARGE SCALE GENOMIC DNA]</scope>
    <source>
        <strain evidence="3">CA043D</strain>
    </source>
</reference>
<dbReference type="InterPro" id="IPR021655">
    <property type="entry name" value="Put_metal-bd"/>
</dbReference>
<comment type="caution">
    <text evidence="2">The sequence shown here is derived from an EMBL/GenBank/DDBJ whole genome shotgun (WGS) entry which is preliminary data.</text>
</comment>
<dbReference type="EMBL" id="RAWE01000064">
    <property type="protein sequence ID" value="RKH01824.1"/>
    <property type="molecule type" value="Genomic_DNA"/>
</dbReference>
<dbReference type="AlphaFoldDB" id="A0A3A8KIT5"/>
<evidence type="ECO:0008006" key="4">
    <source>
        <dbReference type="Google" id="ProtNLM"/>
    </source>
</evidence>
<feature type="signal peptide" evidence="1">
    <location>
        <begin position="1"/>
        <end position="38"/>
    </location>
</feature>
<dbReference type="Pfam" id="PF11617">
    <property type="entry name" value="Cu-binding_MopE"/>
    <property type="match status" value="9"/>
</dbReference>
<dbReference type="Proteomes" id="UP000268313">
    <property type="component" value="Unassembled WGS sequence"/>
</dbReference>